<sequence length="131" mass="14971">MYYSATNLPLLQIRVNDLMDCINTALIRYHKNKCGIDSFKFRLSGFAPRVMLNTWLEVELENGVKSLSISLNHPYTLPQTILGAVVELWFVGFQLKPQPIQIIRFHGLRVLSLVGLDLDQVMLQRIVLSCP</sequence>
<dbReference type="Proteomes" id="UP001630127">
    <property type="component" value="Unassembled WGS sequence"/>
</dbReference>
<organism evidence="1 2">
    <name type="scientific">Cinchona calisaya</name>
    <dbReference type="NCBI Taxonomy" id="153742"/>
    <lineage>
        <taxon>Eukaryota</taxon>
        <taxon>Viridiplantae</taxon>
        <taxon>Streptophyta</taxon>
        <taxon>Embryophyta</taxon>
        <taxon>Tracheophyta</taxon>
        <taxon>Spermatophyta</taxon>
        <taxon>Magnoliopsida</taxon>
        <taxon>eudicotyledons</taxon>
        <taxon>Gunneridae</taxon>
        <taxon>Pentapetalae</taxon>
        <taxon>asterids</taxon>
        <taxon>lamiids</taxon>
        <taxon>Gentianales</taxon>
        <taxon>Rubiaceae</taxon>
        <taxon>Cinchonoideae</taxon>
        <taxon>Cinchoneae</taxon>
        <taxon>Cinchona</taxon>
    </lineage>
</organism>
<proteinExistence type="predicted"/>
<comment type="caution">
    <text evidence="1">The sequence shown here is derived from an EMBL/GenBank/DDBJ whole genome shotgun (WGS) entry which is preliminary data.</text>
</comment>
<name>A0ABD2YJB4_9GENT</name>
<dbReference type="EMBL" id="JBJUIK010000013">
    <property type="protein sequence ID" value="KAL3507478.1"/>
    <property type="molecule type" value="Genomic_DNA"/>
</dbReference>
<gene>
    <name evidence="1" type="ORF">ACH5RR_032860</name>
</gene>
<reference evidence="1 2" key="1">
    <citation type="submission" date="2024-11" db="EMBL/GenBank/DDBJ databases">
        <title>A near-complete genome assembly of Cinchona calisaya.</title>
        <authorList>
            <person name="Lian D.C."/>
            <person name="Zhao X.W."/>
            <person name="Wei L."/>
        </authorList>
    </citation>
    <scope>NUCLEOTIDE SEQUENCE [LARGE SCALE GENOMIC DNA]</scope>
    <source>
        <tissue evidence="1">Nenye</tissue>
    </source>
</reference>
<protein>
    <submittedName>
        <fullName evidence="1">Uncharacterized protein</fullName>
    </submittedName>
</protein>
<keyword evidence="2" id="KW-1185">Reference proteome</keyword>
<evidence type="ECO:0000313" key="1">
    <source>
        <dbReference type="EMBL" id="KAL3507478.1"/>
    </source>
</evidence>
<evidence type="ECO:0000313" key="2">
    <source>
        <dbReference type="Proteomes" id="UP001630127"/>
    </source>
</evidence>
<dbReference type="AlphaFoldDB" id="A0ABD2YJB4"/>
<accession>A0ABD2YJB4</accession>